<protein>
    <submittedName>
        <fullName evidence="1">Uncharacterized protein</fullName>
    </submittedName>
</protein>
<gene>
    <name evidence="1" type="ORF">MILVUS5_LOCUS28055</name>
</gene>
<evidence type="ECO:0000313" key="2">
    <source>
        <dbReference type="Proteomes" id="UP001177021"/>
    </source>
</evidence>
<dbReference type="EMBL" id="CASHSV030000409">
    <property type="protein sequence ID" value="CAJ2662476.1"/>
    <property type="molecule type" value="Genomic_DNA"/>
</dbReference>
<dbReference type="Proteomes" id="UP001177021">
    <property type="component" value="Unassembled WGS sequence"/>
</dbReference>
<reference evidence="1" key="1">
    <citation type="submission" date="2023-10" db="EMBL/GenBank/DDBJ databases">
        <authorList>
            <person name="Rodriguez Cubillos JULIANA M."/>
            <person name="De Vega J."/>
        </authorList>
    </citation>
    <scope>NUCLEOTIDE SEQUENCE</scope>
</reference>
<organism evidence="1 2">
    <name type="scientific">Trifolium pratense</name>
    <name type="common">Red clover</name>
    <dbReference type="NCBI Taxonomy" id="57577"/>
    <lineage>
        <taxon>Eukaryota</taxon>
        <taxon>Viridiplantae</taxon>
        <taxon>Streptophyta</taxon>
        <taxon>Embryophyta</taxon>
        <taxon>Tracheophyta</taxon>
        <taxon>Spermatophyta</taxon>
        <taxon>Magnoliopsida</taxon>
        <taxon>eudicotyledons</taxon>
        <taxon>Gunneridae</taxon>
        <taxon>Pentapetalae</taxon>
        <taxon>rosids</taxon>
        <taxon>fabids</taxon>
        <taxon>Fabales</taxon>
        <taxon>Fabaceae</taxon>
        <taxon>Papilionoideae</taxon>
        <taxon>50 kb inversion clade</taxon>
        <taxon>NPAAA clade</taxon>
        <taxon>Hologalegina</taxon>
        <taxon>IRL clade</taxon>
        <taxon>Trifolieae</taxon>
        <taxon>Trifolium</taxon>
    </lineage>
</organism>
<comment type="caution">
    <text evidence="1">The sequence shown here is derived from an EMBL/GenBank/DDBJ whole genome shotgun (WGS) entry which is preliminary data.</text>
</comment>
<accession>A0ACB0L1T1</accession>
<name>A0ACB0L1T1_TRIPR</name>
<proteinExistence type="predicted"/>
<sequence>MADQSKSNTTFVVGVPKFTNIDDGEKQKNTHPKMPPSSLIPLPGRNRYSSYYNYNRNTSWRQMFNQLGQNKGNSNGAEKSTLKT</sequence>
<keyword evidence="2" id="KW-1185">Reference proteome</keyword>
<evidence type="ECO:0000313" key="1">
    <source>
        <dbReference type="EMBL" id="CAJ2662476.1"/>
    </source>
</evidence>